<gene>
    <name evidence="2" type="ORF">LEA_18602</name>
</gene>
<dbReference type="AlphaFoldDB" id="K1SP12"/>
<organism evidence="2">
    <name type="scientific">human gut metagenome</name>
    <dbReference type="NCBI Taxonomy" id="408170"/>
    <lineage>
        <taxon>unclassified sequences</taxon>
        <taxon>metagenomes</taxon>
        <taxon>organismal metagenomes</taxon>
    </lineage>
</organism>
<dbReference type="EMBL" id="AJWY01012764">
    <property type="protein sequence ID" value="EKC49021.1"/>
    <property type="molecule type" value="Genomic_DNA"/>
</dbReference>
<dbReference type="Gene3D" id="3.40.50.720">
    <property type="entry name" value="NAD(P)-binding Rossmann-like Domain"/>
    <property type="match status" value="1"/>
</dbReference>
<sequence length="36" mass="3786">MVAPKGSGTSLRTMFCEGRGLNCSYAVYQDASGKAE</sequence>
<protein>
    <submittedName>
        <fullName evidence="2">Protein containing Acetohydroxy acid isomeroreductase, catalytic domain protein</fullName>
    </submittedName>
</protein>
<dbReference type="Pfam" id="PF07991">
    <property type="entry name" value="KARI_N"/>
    <property type="match status" value="1"/>
</dbReference>
<dbReference type="InterPro" id="IPR036291">
    <property type="entry name" value="NAD(P)-bd_dom_sf"/>
</dbReference>
<proteinExistence type="predicted"/>
<feature type="domain" description="KARI N-terminal Rossmann" evidence="1">
    <location>
        <begin position="1"/>
        <end position="35"/>
    </location>
</feature>
<evidence type="ECO:0000259" key="1">
    <source>
        <dbReference type="Pfam" id="PF07991"/>
    </source>
</evidence>
<dbReference type="InterPro" id="IPR013116">
    <property type="entry name" value="KARI_N"/>
</dbReference>
<evidence type="ECO:0000313" key="2">
    <source>
        <dbReference type="EMBL" id="EKC49021.1"/>
    </source>
</evidence>
<reference evidence="2" key="1">
    <citation type="journal article" date="2013" name="Environ. Microbiol.">
        <title>Microbiota from the distal guts of lean and obese adolescents exhibit partial functional redundancy besides clear differences in community structure.</title>
        <authorList>
            <person name="Ferrer M."/>
            <person name="Ruiz A."/>
            <person name="Lanza F."/>
            <person name="Haange S.B."/>
            <person name="Oberbach A."/>
            <person name="Till H."/>
            <person name="Bargiela R."/>
            <person name="Campoy C."/>
            <person name="Segura M.T."/>
            <person name="Richter M."/>
            <person name="von Bergen M."/>
            <person name="Seifert J."/>
            <person name="Suarez A."/>
        </authorList>
    </citation>
    <scope>NUCLEOTIDE SEQUENCE</scope>
</reference>
<comment type="caution">
    <text evidence="2">The sequence shown here is derived from an EMBL/GenBank/DDBJ whole genome shotgun (WGS) entry which is preliminary data.</text>
</comment>
<dbReference type="SUPFAM" id="SSF51735">
    <property type="entry name" value="NAD(P)-binding Rossmann-fold domains"/>
    <property type="match status" value="1"/>
</dbReference>
<feature type="non-terminal residue" evidence="2">
    <location>
        <position position="36"/>
    </location>
</feature>
<name>K1SP12_9ZZZZ</name>
<accession>K1SP12</accession>